<dbReference type="InterPro" id="IPR014729">
    <property type="entry name" value="Rossmann-like_a/b/a_fold"/>
</dbReference>
<proteinExistence type="predicted"/>
<evidence type="ECO:0000313" key="2">
    <source>
        <dbReference type="Proteomes" id="UP000800092"/>
    </source>
</evidence>
<dbReference type="EMBL" id="ML991830">
    <property type="protein sequence ID" value="KAF2231170.1"/>
    <property type="molecule type" value="Genomic_DNA"/>
</dbReference>
<keyword evidence="2" id="KW-1185">Reference proteome</keyword>
<dbReference type="Gene3D" id="3.40.50.620">
    <property type="entry name" value="HUPs"/>
    <property type="match status" value="1"/>
</dbReference>
<dbReference type="OrthoDB" id="330671at2759"/>
<accession>A0A6A6H0B2</accession>
<name>A0A6A6H0B2_VIRVR</name>
<dbReference type="PANTHER" id="PTHR10695:SF46">
    <property type="entry name" value="BIFUNCTIONAL COENZYME A SYNTHASE-RELATED"/>
    <property type="match status" value="1"/>
</dbReference>
<dbReference type="GO" id="GO:0004140">
    <property type="term" value="F:dephospho-CoA kinase activity"/>
    <property type="evidence" value="ECO:0007669"/>
    <property type="project" value="TreeGrafter"/>
</dbReference>
<sequence length="416" mass="45393">MTSSEDAPPSALLLLPPPPSSPTFTTLNAAYGPALKTALQESQTRSSSTKRAIILDVAIPSGHVFTQQREPRCALYGPLQALVSGLYKLVCFIGSQNEINLEDADGVDVRVIPLNYPTRYSTVGLESKSEDFEGPLINIQRLALSSRSWETLFAVESEEGLRFCKDFLEVEDTSIKVQHVQGGIVQHASHDRFNQHEGADAKAHYSVAVGGTFDHLHIGHKLLLTMTALACEPPGSSSPRQERTLTVGITGDALLKNKKHAEYLGTWNTREKVITSFLLGILDFCPKRHSLREKFITTTYKSVPGPNGHVVSTRLASGITINCTEIQDPYGPTITDPDISALVVSAETRAGGQAVNTKRAEKGWAGLQVLEVDVLDTEDDEGSRSLEEKEADSFRTKISSTEIRRLLAEKAQKATQ</sequence>
<evidence type="ECO:0008006" key="3">
    <source>
        <dbReference type="Google" id="ProtNLM"/>
    </source>
</evidence>
<organism evidence="1 2">
    <name type="scientific">Viridothelium virens</name>
    <name type="common">Speckled blister lichen</name>
    <name type="synonym">Trypethelium virens</name>
    <dbReference type="NCBI Taxonomy" id="1048519"/>
    <lineage>
        <taxon>Eukaryota</taxon>
        <taxon>Fungi</taxon>
        <taxon>Dikarya</taxon>
        <taxon>Ascomycota</taxon>
        <taxon>Pezizomycotina</taxon>
        <taxon>Dothideomycetes</taxon>
        <taxon>Dothideomycetes incertae sedis</taxon>
        <taxon>Trypetheliales</taxon>
        <taxon>Trypetheliaceae</taxon>
        <taxon>Viridothelium</taxon>
    </lineage>
</organism>
<gene>
    <name evidence="1" type="ORF">EV356DRAFT_452466</name>
</gene>
<dbReference type="GO" id="GO:0015937">
    <property type="term" value="P:coenzyme A biosynthetic process"/>
    <property type="evidence" value="ECO:0007669"/>
    <property type="project" value="TreeGrafter"/>
</dbReference>
<evidence type="ECO:0000313" key="1">
    <source>
        <dbReference type="EMBL" id="KAF2231170.1"/>
    </source>
</evidence>
<dbReference type="Proteomes" id="UP000800092">
    <property type="component" value="Unassembled WGS sequence"/>
</dbReference>
<dbReference type="AlphaFoldDB" id="A0A6A6H0B2"/>
<dbReference type="SUPFAM" id="SSF52374">
    <property type="entry name" value="Nucleotidylyl transferase"/>
    <property type="match status" value="1"/>
</dbReference>
<dbReference type="PANTHER" id="PTHR10695">
    <property type="entry name" value="DEPHOSPHO-COA KINASE-RELATED"/>
    <property type="match status" value="1"/>
</dbReference>
<protein>
    <recommendedName>
        <fullName evidence="3">Pantetheine-phosphate adenylyltransferase family protein-like protein</fullName>
    </recommendedName>
</protein>
<reference evidence="1" key="1">
    <citation type="journal article" date="2020" name="Stud. Mycol.">
        <title>101 Dothideomycetes genomes: a test case for predicting lifestyles and emergence of pathogens.</title>
        <authorList>
            <person name="Haridas S."/>
            <person name="Albert R."/>
            <person name="Binder M."/>
            <person name="Bloem J."/>
            <person name="Labutti K."/>
            <person name="Salamov A."/>
            <person name="Andreopoulos B."/>
            <person name="Baker S."/>
            <person name="Barry K."/>
            <person name="Bills G."/>
            <person name="Bluhm B."/>
            <person name="Cannon C."/>
            <person name="Castanera R."/>
            <person name="Culley D."/>
            <person name="Daum C."/>
            <person name="Ezra D."/>
            <person name="Gonzalez J."/>
            <person name="Henrissat B."/>
            <person name="Kuo A."/>
            <person name="Liang C."/>
            <person name="Lipzen A."/>
            <person name="Lutzoni F."/>
            <person name="Magnuson J."/>
            <person name="Mondo S."/>
            <person name="Nolan M."/>
            <person name="Ohm R."/>
            <person name="Pangilinan J."/>
            <person name="Park H.-J."/>
            <person name="Ramirez L."/>
            <person name="Alfaro M."/>
            <person name="Sun H."/>
            <person name="Tritt A."/>
            <person name="Yoshinaga Y."/>
            <person name="Zwiers L.-H."/>
            <person name="Turgeon B."/>
            <person name="Goodwin S."/>
            <person name="Spatafora J."/>
            <person name="Crous P."/>
            <person name="Grigoriev I."/>
        </authorList>
    </citation>
    <scope>NUCLEOTIDE SEQUENCE</scope>
    <source>
        <strain evidence="1">Tuck. ex Michener</strain>
    </source>
</reference>